<keyword evidence="8 17" id="KW-0808">Transferase</keyword>
<dbReference type="GO" id="GO:0008444">
    <property type="term" value="F:CDP-diacylglycerol-glycerol-3-phosphate 3-phosphatidyltransferase activity"/>
    <property type="evidence" value="ECO:0007669"/>
    <property type="project" value="UniProtKB-UniRule"/>
</dbReference>
<dbReference type="RefSeq" id="WP_043750454.1">
    <property type="nucleotide sequence ID" value="NZ_AQQX01000005.1"/>
</dbReference>
<evidence type="ECO:0000256" key="11">
    <source>
        <dbReference type="ARBA" id="ARBA00023098"/>
    </source>
</evidence>
<feature type="transmembrane region" description="Helical" evidence="18">
    <location>
        <begin position="7"/>
        <end position="28"/>
    </location>
</feature>
<feature type="transmembrane region" description="Helical" evidence="18">
    <location>
        <begin position="74"/>
        <end position="95"/>
    </location>
</feature>
<keyword evidence="7" id="KW-0444">Lipid biosynthesis</keyword>
<evidence type="ECO:0000256" key="9">
    <source>
        <dbReference type="ARBA" id="ARBA00022692"/>
    </source>
</evidence>
<dbReference type="PANTHER" id="PTHR14269:SF62">
    <property type="entry name" value="CDP-DIACYLGLYCEROL--GLYCEROL-3-PHOSPHATE 3-PHOSPHATIDYLTRANSFERASE 1, CHLOROPLASTIC"/>
    <property type="match status" value="1"/>
</dbReference>
<evidence type="ECO:0000256" key="8">
    <source>
        <dbReference type="ARBA" id="ARBA00022679"/>
    </source>
</evidence>
<organism evidence="19 20">
    <name type="scientific">Pseudooceanicola atlanticus</name>
    <dbReference type="NCBI Taxonomy" id="1461694"/>
    <lineage>
        <taxon>Bacteria</taxon>
        <taxon>Pseudomonadati</taxon>
        <taxon>Pseudomonadota</taxon>
        <taxon>Alphaproteobacteria</taxon>
        <taxon>Rhodobacterales</taxon>
        <taxon>Paracoccaceae</taxon>
        <taxon>Pseudooceanicola</taxon>
    </lineage>
</organism>
<dbReference type="PROSITE" id="PS00379">
    <property type="entry name" value="CDP_ALCOHOL_P_TRANSF"/>
    <property type="match status" value="1"/>
</dbReference>
<keyword evidence="10 18" id="KW-1133">Transmembrane helix</keyword>
<dbReference type="STRING" id="1461694.ATO9_14775"/>
<proteinExistence type="inferred from homology"/>
<evidence type="ECO:0000256" key="6">
    <source>
        <dbReference type="ARBA" id="ARBA00014944"/>
    </source>
</evidence>
<dbReference type="EMBL" id="AQQX01000005">
    <property type="protein sequence ID" value="KGM48232.1"/>
    <property type="molecule type" value="Genomic_DNA"/>
</dbReference>
<evidence type="ECO:0000256" key="5">
    <source>
        <dbReference type="ARBA" id="ARBA00013170"/>
    </source>
</evidence>
<dbReference type="GO" id="GO:0046474">
    <property type="term" value="P:glycerophospholipid biosynthetic process"/>
    <property type="evidence" value="ECO:0007669"/>
    <property type="project" value="TreeGrafter"/>
</dbReference>
<keyword evidence="12 18" id="KW-0472">Membrane</keyword>
<dbReference type="GO" id="GO:0016020">
    <property type="term" value="C:membrane"/>
    <property type="evidence" value="ECO:0007669"/>
    <property type="project" value="UniProtKB-SubCell"/>
</dbReference>
<keyword evidence="9 18" id="KW-0812">Transmembrane</keyword>
<comment type="caution">
    <text evidence="19">The sequence shown here is derived from an EMBL/GenBank/DDBJ whole genome shotgun (WGS) entry which is preliminary data.</text>
</comment>
<dbReference type="InterPro" id="IPR050324">
    <property type="entry name" value="CDP-alcohol_PTase-I"/>
</dbReference>
<dbReference type="Gene3D" id="1.20.120.1760">
    <property type="match status" value="1"/>
</dbReference>
<evidence type="ECO:0000256" key="18">
    <source>
        <dbReference type="SAM" id="Phobius"/>
    </source>
</evidence>
<dbReference type="PANTHER" id="PTHR14269">
    <property type="entry name" value="CDP-DIACYLGLYCEROL--GLYCEROL-3-PHOSPHATE 3-PHOSPHATIDYLTRANSFERASE-RELATED"/>
    <property type="match status" value="1"/>
</dbReference>
<dbReference type="InterPro" id="IPR004570">
    <property type="entry name" value="Phosphatidylglycerol_P_synth"/>
</dbReference>
<dbReference type="NCBIfam" id="TIGR00560">
    <property type="entry name" value="pgsA"/>
    <property type="match status" value="1"/>
</dbReference>
<name>A0A0A0EG99_9RHOB</name>
<gene>
    <name evidence="19" type="ORF">ATO9_14775</name>
</gene>
<dbReference type="OrthoDB" id="9796672at2"/>
<keyword evidence="13" id="KW-0594">Phospholipid biosynthesis</keyword>
<dbReference type="Proteomes" id="UP000030004">
    <property type="component" value="Unassembled WGS sequence"/>
</dbReference>
<evidence type="ECO:0000256" key="17">
    <source>
        <dbReference type="RuleBase" id="RU003750"/>
    </source>
</evidence>
<evidence type="ECO:0000256" key="16">
    <source>
        <dbReference type="NCBIfam" id="TIGR00560"/>
    </source>
</evidence>
<evidence type="ECO:0000256" key="13">
    <source>
        <dbReference type="ARBA" id="ARBA00023209"/>
    </source>
</evidence>
<reference evidence="19 20" key="1">
    <citation type="journal article" date="2015" name="Antonie Van Leeuwenhoek">
        <title>Pseudooceanicola atlanticus gen. nov. sp. nov., isolated from surface seawater of the Atlantic Ocean and reclassification of Oceanicola batsensis, Oceanicola marinus, Oceanicola nitratireducens, Oceanicola nanhaiensis, Oceanicola antarcticus and Oceanicola flagellatus, as Pseudooceanicola batsensis comb. nov., Pseudooceanicola marinus comb. nov., Pseudooceanicola nitratireducens comb. nov., Pseudooceanicola nanhaiensis comb. nov., Pseudooceanicola antarcticus comb. nov., and Pseudooceanicola flagellatus comb. nov.</title>
        <authorList>
            <person name="Lai Q."/>
            <person name="Li G."/>
            <person name="Liu X."/>
            <person name="Du Y."/>
            <person name="Sun F."/>
            <person name="Shao Z."/>
        </authorList>
    </citation>
    <scope>NUCLEOTIDE SEQUENCE [LARGE SCALE GENOMIC DNA]</scope>
    <source>
        <strain evidence="19 20">22II-s11g</strain>
    </source>
</reference>
<comment type="similarity">
    <text evidence="4 17">Belongs to the CDP-alcohol phosphatidyltransferase class-I family.</text>
</comment>
<evidence type="ECO:0000313" key="20">
    <source>
        <dbReference type="Proteomes" id="UP000030004"/>
    </source>
</evidence>
<evidence type="ECO:0000256" key="2">
    <source>
        <dbReference type="ARBA" id="ARBA00005042"/>
    </source>
</evidence>
<keyword evidence="14" id="KW-1208">Phospholipid metabolism</keyword>
<comment type="catalytic activity">
    <reaction evidence="15">
        <text>a CDP-1,2-diacyl-sn-glycerol + sn-glycerol 3-phosphate = a 1,2-diacyl-sn-glycero-3-phospho-(1'-sn-glycero-3'-phosphate) + CMP + H(+)</text>
        <dbReference type="Rhea" id="RHEA:12593"/>
        <dbReference type="ChEBI" id="CHEBI:15378"/>
        <dbReference type="ChEBI" id="CHEBI:57597"/>
        <dbReference type="ChEBI" id="CHEBI:58332"/>
        <dbReference type="ChEBI" id="CHEBI:60110"/>
        <dbReference type="ChEBI" id="CHEBI:60377"/>
        <dbReference type="EC" id="2.7.8.5"/>
    </reaction>
</comment>
<accession>A0A0A0EG99</accession>
<feature type="transmembrane region" description="Helical" evidence="18">
    <location>
        <begin position="186"/>
        <end position="207"/>
    </location>
</feature>
<evidence type="ECO:0000256" key="1">
    <source>
        <dbReference type="ARBA" id="ARBA00004141"/>
    </source>
</evidence>
<evidence type="ECO:0000256" key="14">
    <source>
        <dbReference type="ARBA" id="ARBA00023264"/>
    </source>
</evidence>
<keyword evidence="20" id="KW-1185">Reference proteome</keyword>
<evidence type="ECO:0000313" key="19">
    <source>
        <dbReference type="EMBL" id="KGM48232.1"/>
    </source>
</evidence>
<evidence type="ECO:0000256" key="12">
    <source>
        <dbReference type="ARBA" id="ARBA00023136"/>
    </source>
</evidence>
<dbReference type="eggNOG" id="COG0558">
    <property type="taxonomic scope" value="Bacteria"/>
</dbReference>
<feature type="transmembrane region" description="Helical" evidence="18">
    <location>
        <begin position="34"/>
        <end position="53"/>
    </location>
</feature>
<evidence type="ECO:0000256" key="10">
    <source>
        <dbReference type="ARBA" id="ARBA00022989"/>
    </source>
</evidence>
<comment type="pathway">
    <text evidence="3">Lipid metabolism.</text>
</comment>
<dbReference type="InterPro" id="IPR000462">
    <property type="entry name" value="CDP-OH_P_trans"/>
</dbReference>
<evidence type="ECO:0000256" key="3">
    <source>
        <dbReference type="ARBA" id="ARBA00005189"/>
    </source>
</evidence>
<evidence type="ECO:0000256" key="7">
    <source>
        <dbReference type="ARBA" id="ARBA00022516"/>
    </source>
</evidence>
<keyword evidence="11" id="KW-0443">Lipid metabolism</keyword>
<dbReference type="AlphaFoldDB" id="A0A0A0EG99"/>
<dbReference type="InterPro" id="IPR048254">
    <property type="entry name" value="CDP_ALCOHOL_P_TRANSF_CS"/>
</dbReference>
<dbReference type="PIRSF" id="PIRSF000847">
    <property type="entry name" value="Phos_ph_gly_syn"/>
    <property type="match status" value="1"/>
</dbReference>
<sequence>MKMTLPNILTLFRLLAAPGVIIVFLVLPRPYADWAAFVLFVGASLTDYADGYLARKMGQISKIGTMLDPIADKAMVVIALLALALWSPLGVWIVLPSAVILFREVFVSGLREFLGDVAGTLAVTKLAKWKTAVQMVAIALLLVQGVFNHHLGMAVFGMDQDMIRAILSGVEEDPTGLRGIMWRAEWGGYLGIALIWLAAILTAITGWDYFAKARAHLGED</sequence>
<evidence type="ECO:0000256" key="15">
    <source>
        <dbReference type="ARBA" id="ARBA00048586"/>
    </source>
</evidence>
<comment type="subcellular location">
    <subcellularLocation>
        <location evidence="1">Membrane</location>
        <topology evidence="1">Multi-pass membrane protein</topology>
    </subcellularLocation>
</comment>
<dbReference type="EC" id="2.7.8.5" evidence="5 16"/>
<comment type="pathway">
    <text evidence="2">Phospholipid metabolism; phosphatidylglycerol biosynthesis; phosphatidylglycerol from CDP-diacylglycerol: step 1/2.</text>
</comment>
<dbReference type="Pfam" id="PF01066">
    <property type="entry name" value="CDP-OH_P_transf"/>
    <property type="match status" value="1"/>
</dbReference>
<protein>
    <recommendedName>
        <fullName evidence="6 16">CDP-diacylglycerol--glycerol-3-phosphate 3-phosphatidyltransferase</fullName>
        <ecNumber evidence="5 16">2.7.8.5</ecNumber>
    </recommendedName>
</protein>
<feature type="transmembrane region" description="Helical" evidence="18">
    <location>
        <begin position="135"/>
        <end position="156"/>
    </location>
</feature>
<evidence type="ECO:0000256" key="4">
    <source>
        <dbReference type="ARBA" id="ARBA00010441"/>
    </source>
</evidence>
<dbReference type="InterPro" id="IPR043130">
    <property type="entry name" value="CDP-OH_PTrfase_TM_dom"/>
</dbReference>